<keyword evidence="3" id="KW-1185">Reference proteome</keyword>
<evidence type="ECO:0000313" key="3">
    <source>
        <dbReference type="Proteomes" id="UP000035265"/>
    </source>
</evidence>
<dbReference type="STRING" id="264251.FB00_03440"/>
<dbReference type="AlphaFoldDB" id="A0A0H2KRA5"/>
<dbReference type="Proteomes" id="UP000035265">
    <property type="component" value="Unassembled WGS sequence"/>
</dbReference>
<proteinExistence type="predicted"/>
<reference evidence="2 3" key="1">
    <citation type="submission" date="2014-05" db="EMBL/GenBank/DDBJ databases">
        <title>Cellulosimicrobium funkei U11 genome.</title>
        <authorList>
            <person name="Hu C."/>
            <person name="Gong Y."/>
            <person name="Wan W."/>
            <person name="Jiang M."/>
        </authorList>
    </citation>
    <scope>NUCLEOTIDE SEQUENCE [LARGE SCALE GENOMIC DNA]</scope>
    <source>
        <strain evidence="2 3">U11</strain>
    </source>
</reference>
<sequence length="209" mass="20707">MVAPPVVDRGVLMVPVRRPVSRSARAASAVSLVLAVGLLGACASETDGGGDDPSASEESTEPGEDASEEPSDDASEEEGLPDAGTMDVVAGAHGTGLPPGVDAPTEGGTGAAWSAEPGLLFVVTYGSSTCPVLAEDEAEVQGGDVVVTFVEIAPDTPCTMDYVPATSVVGVPDDVDASGEVSVVLGDRGTVVVPPAADGTTGESAWVEE</sequence>
<dbReference type="EMBL" id="JNBQ01000002">
    <property type="protein sequence ID" value="KLN36066.1"/>
    <property type="molecule type" value="Genomic_DNA"/>
</dbReference>
<protein>
    <submittedName>
        <fullName evidence="2">Uncharacterized protein</fullName>
    </submittedName>
</protein>
<feature type="region of interest" description="Disordered" evidence="1">
    <location>
        <begin position="44"/>
        <end position="110"/>
    </location>
</feature>
<evidence type="ECO:0000256" key="1">
    <source>
        <dbReference type="SAM" id="MobiDB-lite"/>
    </source>
</evidence>
<name>A0A0H2KRA5_9MICO</name>
<accession>A0A0H2KRA5</accession>
<feature type="compositionally biased region" description="Acidic residues" evidence="1">
    <location>
        <begin position="48"/>
        <end position="80"/>
    </location>
</feature>
<dbReference type="PATRIC" id="fig|264251.5.peg.706"/>
<organism evidence="2 3">
    <name type="scientific">Cellulosimicrobium funkei</name>
    <dbReference type="NCBI Taxonomy" id="264251"/>
    <lineage>
        <taxon>Bacteria</taxon>
        <taxon>Bacillati</taxon>
        <taxon>Actinomycetota</taxon>
        <taxon>Actinomycetes</taxon>
        <taxon>Micrococcales</taxon>
        <taxon>Promicromonosporaceae</taxon>
        <taxon>Cellulosimicrobium</taxon>
    </lineage>
</organism>
<gene>
    <name evidence="2" type="ORF">FB00_03440</name>
</gene>
<evidence type="ECO:0000313" key="2">
    <source>
        <dbReference type="EMBL" id="KLN36066.1"/>
    </source>
</evidence>
<comment type="caution">
    <text evidence="2">The sequence shown here is derived from an EMBL/GenBank/DDBJ whole genome shotgun (WGS) entry which is preliminary data.</text>
</comment>